<dbReference type="AlphaFoldDB" id="A0A7Z0QA03"/>
<dbReference type="RefSeq" id="WP_166347572.1">
    <property type="nucleotide sequence ID" value="NZ_CP088280.1"/>
</dbReference>
<evidence type="ECO:0000313" key="2">
    <source>
        <dbReference type="EMBL" id="UGX93379.1"/>
    </source>
</evidence>
<reference evidence="2 3" key="3">
    <citation type="journal article" date="2022" name="Int. J. Syst. Evol. Microbiol.">
        <title>Strains of Bradyrhizobium barranii sp. nov. associated with legumes native to Canada are symbionts of soybeans and belong to different subspecies (subsp. barranii subsp. nov. and subsp. apii subsp. nov.) and symbiovars (sv. glycinearum and sv. septentrionale).</title>
        <authorList>
            <person name="Bromfield E.S.P."/>
            <person name="Cloutier S."/>
            <person name="Wasai-Hara S."/>
            <person name="Minamisawa K."/>
        </authorList>
    </citation>
    <scope>NUCLEOTIDE SEQUENCE [LARGE SCALE GENOMIC DNA]</scope>
    <source>
        <strain evidence="2 3">323S2</strain>
    </source>
</reference>
<evidence type="ECO:0000313" key="1">
    <source>
        <dbReference type="EMBL" id="NYY90593.1"/>
    </source>
</evidence>
<evidence type="ECO:0000313" key="3">
    <source>
        <dbReference type="Proteomes" id="UP000564836"/>
    </source>
</evidence>
<reference evidence="2 3" key="1">
    <citation type="journal article" date="2017" name="Syst. Appl. Microbiol.">
        <title>Soybeans inoculated with root zone soils of Canadian native legumes harbour diverse and novel Bradyrhizobium spp. that possess agricultural potential.</title>
        <authorList>
            <person name="Bromfield E.S.P."/>
            <person name="Cloutier S."/>
            <person name="Tambong J.T."/>
            <person name="Tran Thi T.V."/>
        </authorList>
    </citation>
    <scope>NUCLEOTIDE SEQUENCE [LARGE SCALE GENOMIC DNA]</scope>
    <source>
        <strain evidence="2 3">323S2</strain>
    </source>
</reference>
<protein>
    <recommendedName>
        <fullName evidence="4">Phage major capsid protein</fullName>
    </recommendedName>
</protein>
<gene>
    <name evidence="2" type="ORF">G6321_00048590</name>
    <name evidence="1" type="ORF">G6321_19805</name>
</gene>
<dbReference type="EMBL" id="CP088280">
    <property type="protein sequence ID" value="UGX93379.1"/>
    <property type="molecule type" value="Genomic_DNA"/>
</dbReference>
<sequence length="256" mass="25936">MGIADRIELRGVSQFSLVSPTSFSEAVFVEEGFAIPTASGVFEGQLIGPVKKLAMLAPLSNELENLSAPAASVVISRLLKQAVGNGGAKVLLSADPPTAASPGGILNGVAPLVAGASASDDIKAMLADIAANGISTRSVVLIVASDLFGAFETLPWPNFKRTVIEAPTLPPGTAIALAVAGFVVSGDGIPEVDSSRQATLHLADPASDIGTTSAPSVVAAPAVSMFQIDSFALRCISRVTWSVSAGAVAWINGATW</sequence>
<evidence type="ECO:0008006" key="4">
    <source>
        <dbReference type="Google" id="ProtNLM"/>
    </source>
</evidence>
<accession>A0A7Z0QA03</accession>
<organism evidence="1">
    <name type="scientific">Bradyrhizobium barranii subsp. barranii</name>
    <dbReference type="NCBI Taxonomy" id="2823807"/>
    <lineage>
        <taxon>Bacteria</taxon>
        <taxon>Pseudomonadati</taxon>
        <taxon>Pseudomonadota</taxon>
        <taxon>Alphaproteobacteria</taxon>
        <taxon>Hyphomicrobiales</taxon>
        <taxon>Nitrobacteraceae</taxon>
        <taxon>Bradyrhizobium</taxon>
        <taxon>Bradyrhizobium barranii</taxon>
    </lineage>
</organism>
<reference evidence="1" key="2">
    <citation type="submission" date="2020-06" db="EMBL/GenBank/DDBJ databases">
        <title>Whole Genome Sequence of Bradyrhizobium sp. Strain 323S2.</title>
        <authorList>
            <person name="Bromfield E.S.P."/>
        </authorList>
    </citation>
    <scope>NUCLEOTIDE SEQUENCE [LARGE SCALE GENOMIC DNA]</scope>
    <source>
        <strain evidence="1">323S2</strain>
    </source>
</reference>
<dbReference type="Proteomes" id="UP000564836">
    <property type="component" value="Chromosome"/>
</dbReference>
<name>A0A7Z0QA03_9BRAD</name>
<dbReference type="EMBL" id="JACBFH010000001">
    <property type="protein sequence ID" value="NYY90593.1"/>
    <property type="molecule type" value="Genomic_DNA"/>
</dbReference>
<proteinExistence type="predicted"/>